<evidence type="ECO:0000259" key="4">
    <source>
        <dbReference type="Pfam" id="PF22342"/>
    </source>
</evidence>
<dbReference type="Gene3D" id="1.10.150.630">
    <property type="match status" value="1"/>
</dbReference>
<dbReference type="Pfam" id="PF22342">
    <property type="entry name" value="T3SS_CopN_3rd"/>
    <property type="match status" value="1"/>
</dbReference>
<dbReference type="SUPFAM" id="SSF140591">
    <property type="entry name" value="Type III secretion system domain"/>
    <property type="match status" value="1"/>
</dbReference>
<feature type="domain" description="Hypersensitivity response secretion-like HrpJ" evidence="3">
    <location>
        <begin position="56"/>
        <end position="218"/>
    </location>
</feature>
<evidence type="ECO:0000313" key="5">
    <source>
        <dbReference type="EMBL" id="QYF49075.1"/>
    </source>
</evidence>
<accession>A0ABX8V7S5</accession>
<dbReference type="RefSeq" id="WP_215216930.1">
    <property type="nucleotide sequence ID" value="NZ_CP075587.1"/>
</dbReference>
<dbReference type="Pfam" id="PF07201">
    <property type="entry name" value="HrpJ"/>
    <property type="match status" value="1"/>
</dbReference>
<feature type="coiled-coil region" evidence="1">
    <location>
        <begin position="76"/>
        <end position="103"/>
    </location>
</feature>
<feature type="domain" description="T3SS low calcium response E C-terminal helical" evidence="4">
    <location>
        <begin position="269"/>
        <end position="367"/>
    </location>
</feature>
<feature type="region of interest" description="Disordered" evidence="2">
    <location>
        <begin position="1"/>
        <end position="23"/>
    </location>
</feature>
<keyword evidence="6" id="KW-1185">Reference proteome</keyword>
<name>A0ABX8V7S5_9BACT</name>
<evidence type="ECO:0000313" key="6">
    <source>
        <dbReference type="Proteomes" id="UP000826014"/>
    </source>
</evidence>
<keyword evidence="1" id="KW-0175">Coiled coil</keyword>
<evidence type="ECO:0000256" key="1">
    <source>
        <dbReference type="SAM" id="Coils"/>
    </source>
</evidence>
<proteinExistence type="predicted"/>
<dbReference type="EMBL" id="CP075587">
    <property type="protein sequence ID" value="QYF49075.1"/>
    <property type="molecule type" value="Genomic_DNA"/>
</dbReference>
<organism evidence="5 6">
    <name type="scientific">Candidatus Rhabdochlamydia oedothoracis</name>
    <dbReference type="NCBI Taxonomy" id="2720720"/>
    <lineage>
        <taxon>Bacteria</taxon>
        <taxon>Pseudomonadati</taxon>
        <taxon>Chlamydiota</taxon>
        <taxon>Chlamydiia</taxon>
        <taxon>Parachlamydiales</taxon>
        <taxon>Candidatus Rhabdochlamydiaceae</taxon>
        <taxon>Candidatus Rhabdochlamydia</taxon>
    </lineage>
</organism>
<protein>
    <submittedName>
        <fullName evidence="5">HrpJ-like domain</fullName>
    </submittedName>
</protein>
<sequence length="382" mass="43917">MPDPNHIDGVSRSDAAKAQKAAEAEMANQKAAIVQEASEDLQEWTEEGAFLPGFMRKAESLETRLRKSPKEERSEKKEQVREIEQIEEISKEFQQRNPELQARALRLLRSRLQEEDTAEDIQRKVAEIYPDHFLADEALDFVLRTSTGELSKQAALAREQLNHFYSREIKAGKNIAAQVQEFSIQGLETSIGLRALYREITGNPRDCNTLFNTLLSMFKYDKMKLVIAFILHSLGSDLKAKGSSIDRGELYNLLTEARKLQAILGIFHFFKSRMSFIAAEFKRQGLTLSDLLNFEELAKQFMEILQDRYPSGDKILQQYLKKWMLAITGDITLLSLYHRALRETSGRLYRSNQHRQELSNAMVEGLEDLYDQLEDDEGEKES</sequence>
<dbReference type="Proteomes" id="UP000826014">
    <property type="component" value="Chromosome"/>
</dbReference>
<evidence type="ECO:0000256" key="2">
    <source>
        <dbReference type="SAM" id="MobiDB-lite"/>
    </source>
</evidence>
<reference evidence="5 6" key="1">
    <citation type="journal article" date="2022" name="bioRxiv">
        <title>Ecology and evolution of chlamydial symbionts of arthropods.</title>
        <authorList>
            <person name="Halter T."/>
            <person name="Koestlbacher S."/>
            <person name="Collingro A."/>
            <person name="Sixt B.S."/>
            <person name="Toenshoff E.R."/>
            <person name="Hendrickx F."/>
            <person name="Kostanjsek R."/>
            <person name="Horn M."/>
        </authorList>
    </citation>
    <scope>NUCLEOTIDE SEQUENCE [LARGE SCALE GENOMIC DNA]</scope>
    <source>
        <strain evidence="5">W744xW776</strain>
    </source>
</reference>
<gene>
    <name evidence="5" type="ORF">RHABOEDO_001337</name>
</gene>
<dbReference type="InterPro" id="IPR054556">
    <property type="entry name" value="T3SS_CopN_C"/>
</dbReference>
<evidence type="ECO:0000259" key="3">
    <source>
        <dbReference type="Pfam" id="PF07201"/>
    </source>
</evidence>
<dbReference type="InterPro" id="IPR010812">
    <property type="entry name" value="HrpJ-like"/>
</dbReference>